<dbReference type="KEGG" id="csl:COCSUDRAFT_63921"/>
<gene>
    <name evidence="2" type="ORF">COCSUDRAFT_63921</name>
</gene>
<reference evidence="2 3" key="1">
    <citation type="journal article" date="2012" name="Genome Biol.">
        <title>The genome of the polar eukaryotic microalga coccomyxa subellipsoidea reveals traits of cold adaptation.</title>
        <authorList>
            <person name="Blanc G."/>
            <person name="Agarkova I."/>
            <person name="Grimwood J."/>
            <person name="Kuo A."/>
            <person name="Brueggeman A."/>
            <person name="Dunigan D."/>
            <person name="Gurnon J."/>
            <person name="Ladunga I."/>
            <person name="Lindquist E."/>
            <person name="Lucas S."/>
            <person name="Pangilinan J."/>
            <person name="Proschold T."/>
            <person name="Salamov A."/>
            <person name="Schmutz J."/>
            <person name="Weeks D."/>
            <person name="Yamada T."/>
            <person name="Claverie J.M."/>
            <person name="Grigoriev I."/>
            <person name="Van Etten J."/>
            <person name="Lomsadze A."/>
            <person name="Borodovsky M."/>
        </authorList>
    </citation>
    <scope>NUCLEOTIDE SEQUENCE [LARGE SCALE GENOMIC DNA]</scope>
    <source>
        <strain evidence="2 3">C-169</strain>
    </source>
</reference>
<dbReference type="EMBL" id="AGSI01000009">
    <property type="protein sequence ID" value="EIE22788.1"/>
    <property type="molecule type" value="Genomic_DNA"/>
</dbReference>
<feature type="region of interest" description="Disordered" evidence="1">
    <location>
        <begin position="97"/>
        <end position="143"/>
    </location>
</feature>
<accession>I0YWL9</accession>
<evidence type="ECO:0000313" key="2">
    <source>
        <dbReference type="EMBL" id="EIE22788.1"/>
    </source>
</evidence>
<organism evidence="2 3">
    <name type="scientific">Coccomyxa subellipsoidea (strain C-169)</name>
    <name type="common">Green microalga</name>
    <dbReference type="NCBI Taxonomy" id="574566"/>
    <lineage>
        <taxon>Eukaryota</taxon>
        <taxon>Viridiplantae</taxon>
        <taxon>Chlorophyta</taxon>
        <taxon>core chlorophytes</taxon>
        <taxon>Trebouxiophyceae</taxon>
        <taxon>Trebouxiophyceae incertae sedis</taxon>
        <taxon>Coccomyxaceae</taxon>
        <taxon>Coccomyxa</taxon>
        <taxon>Coccomyxa subellipsoidea</taxon>
    </lineage>
</organism>
<feature type="compositionally biased region" description="Polar residues" evidence="1">
    <location>
        <begin position="100"/>
        <end position="117"/>
    </location>
</feature>
<feature type="compositionally biased region" description="Polar residues" evidence="1">
    <location>
        <begin position="28"/>
        <end position="42"/>
    </location>
</feature>
<feature type="compositionally biased region" description="Low complexity" evidence="1">
    <location>
        <begin position="1"/>
        <end position="20"/>
    </location>
</feature>
<protein>
    <submittedName>
        <fullName evidence="2">Uncharacterized protein</fullName>
    </submittedName>
</protein>
<dbReference type="GeneID" id="17040775"/>
<dbReference type="Proteomes" id="UP000007264">
    <property type="component" value="Unassembled WGS sequence"/>
</dbReference>
<feature type="region of interest" description="Disordered" evidence="1">
    <location>
        <begin position="1"/>
        <end position="85"/>
    </location>
</feature>
<dbReference type="OrthoDB" id="10424485at2759"/>
<dbReference type="RefSeq" id="XP_005647332.1">
    <property type="nucleotide sequence ID" value="XM_005647275.1"/>
</dbReference>
<dbReference type="AlphaFoldDB" id="I0YWL9"/>
<evidence type="ECO:0000313" key="3">
    <source>
        <dbReference type="Proteomes" id="UP000007264"/>
    </source>
</evidence>
<comment type="caution">
    <text evidence="2">The sequence shown here is derived from an EMBL/GenBank/DDBJ whole genome shotgun (WGS) entry which is preliminary data.</text>
</comment>
<name>I0YWL9_COCSC</name>
<evidence type="ECO:0000256" key="1">
    <source>
        <dbReference type="SAM" id="MobiDB-lite"/>
    </source>
</evidence>
<proteinExistence type="predicted"/>
<keyword evidence="3" id="KW-1185">Reference proteome</keyword>
<feature type="compositionally biased region" description="Basic and acidic residues" evidence="1">
    <location>
        <begin position="125"/>
        <end position="143"/>
    </location>
</feature>
<sequence>MTTPPSLLRSLLRTSSLASPRADRSEEQTSPLSLRASPSFSDFSCGIQADAEDEPATPSAAGSFSPLSRHSMDSSGSPSSFTPGFLARRSMDLRADLKSLFSNGTSPGPATMKSSPSMPIPPAHQHNDRAKPADQAEQRKRCARQKKIDGMEFYEWAELIRSSSL</sequence>